<dbReference type="InterPro" id="IPR000537">
    <property type="entry name" value="UbiA_prenyltransferase"/>
</dbReference>
<gene>
    <name evidence="9" type="primary">ctaB</name>
    <name evidence="10" type="ORF">IC602_17620</name>
</gene>
<comment type="caution">
    <text evidence="10">The sequence shown here is derived from an EMBL/GenBank/DDBJ whole genome shotgun (WGS) entry which is preliminary data.</text>
</comment>
<organism evidence="10 11">
    <name type="scientific">Virgibacillus halodenitrificans</name>
    <name type="common">Bacillus halodenitrificans</name>
    <dbReference type="NCBI Taxonomy" id="1482"/>
    <lineage>
        <taxon>Bacteria</taxon>
        <taxon>Bacillati</taxon>
        <taxon>Bacillota</taxon>
        <taxon>Bacilli</taxon>
        <taxon>Bacillales</taxon>
        <taxon>Bacillaceae</taxon>
        <taxon>Virgibacillus</taxon>
    </lineage>
</organism>
<evidence type="ECO:0000256" key="1">
    <source>
        <dbReference type="ARBA" id="ARBA00004141"/>
    </source>
</evidence>
<dbReference type="GO" id="GO:0016740">
    <property type="term" value="F:transferase activity"/>
    <property type="evidence" value="ECO:0007669"/>
    <property type="project" value="UniProtKB-KW"/>
</dbReference>
<evidence type="ECO:0000313" key="11">
    <source>
        <dbReference type="Proteomes" id="UP000621631"/>
    </source>
</evidence>
<evidence type="ECO:0000256" key="2">
    <source>
        <dbReference type="ARBA" id="ARBA00022475"/>
    </source>
</evidence>
<feature type="transmembrane region" description="Helical" evidence="9">
    <location>
        <begin position="146"/>
        <end position="166"/>
    </location>
</feature>
<dbReference type="PANTHER" id="PTHR43448:SF2">
    <property type="entry name" value="PROTOHEME IX FARNESYLTRANSFERASE, MITOCHONDRIAL"/>
    <property type="match status" value="1"/>
</dbReference>
<dbReference type="PANTHER" id="PTHR43448">
    <property type="entry name" value="PROTOHEME IX FARNESYLTRANSFERASE, MITOCHONDRIAL"/>
    <property type="match status" value="1"/>
</dbReference>
<evidence type="ECO:0000256" key="5">
    <source>
        <dbReference type="ARBA" id="ARBA00022989"/>
    </source>
</evidence>
<evidence type="ECO:0000256" key="7">
    <source>
        <dbReference type="ARBA" id="ARBA00023136"/>
    </source>
</evidence>
<feature type="transmembrane region" description="Helical" evidence="9">
    <location>
        <begin position="199"/>
        <end position="220"/>
    </location>
</feature>
<dbReference type="NCBIfam" id="TIGR01473">
    <property type="entry name" value="cyoE_ctaB"/>
    <property type="match status" value="1"/>
</dbReference>
<dbReference type="Pfam" id="PF01040">
    <property type="entry name" value="UbiA"/>
    <property type="match status" value="1"/>
</dbReference>
<dbReference type="InterPro" id="IPR030470">
    <property type="entry name" value="UbiA_prenylTrfase_CS"/>
</dbReference>
<dbReference type="InterPro" id="IPR044878">
    <property type="entry name" value="UbiA_sf"/>
</dbReference>
<keyword evidence="11" id="KW-1185">Reference proteome</keyword>
<comment type="subcellular location">
    <subcellularLocation>
        <location evidence="9">Cell membrane</location>
        <topology evidence="9">Multi-pass membrane protein</topology>
    </subcellularLocation>
    <subcellularLocation>
        <location evidence="1">Membrane</location>
        <topology evidence="1">Multi-pass membrane protein</topology>
    </subcellularLocation>
</comment>
<feature type="transmembrane region" description="Helical" evidence="9">
    <location>
        <begin position="79"/>
        <end position="100"/>
    </location>
</feature>
<feature type="transmembrane region" description="Helical" evidence="9">
    <location>
        <begin position="269"/>
        <end position="289"/>
    </location>
</feature>
<dbReference type="EC" id="2.5.1.141" evidence="9"/>
<accession>A0ABR7VT17</accession>
<keyword evidence="2 9" id="KW-1003">Cell membrane</keyword>
<feature type="transmembrane region" description="Helical" evidence="9">
    <location>
        <begin position="173"/>
        <end position="193"/>
    </location>
</feature>
<dbReference type="InterPro" id="IPR006369">
    <property type="entry name" value="Protohaem_IX_farnesylTrfase"/>
</dbReference>
<evidence type="ECO:0000256" key="3">
    <source>
        <dbReference type="ARBA" id="ARBA00022679"/>
    </source>
</evidence>
<comment type="similarity">
    <text evidence="9">Belongs to the UbiA prenyltransferase family. Protoheme IX farnesyltransferase subfamily.</text>
</comment>
<comment type="miscellaneous">
    <text evidence="9">Carbon 2 of the heme B porphyrin ring is defined according to the Fischer nomenclature.</text>
</comment>
<comment type="pathway">
    <text evidence="9">Porphyrin-containing compound metabolism; heme O biosynthesis; heme O from protoheme: step 1/1.</text>
</comment>
<keyword evidence="3 9" id="KW-0808">Transferase</keyword>
<evidence type="ECO:0000256" key="8">
    <source>
        <dbReference type="ARBA" id="ARBA00047690"/>
    </source>
</evidence>
<protein>
    <recommendedName>
        <fullName evidence="9">Protoheme IX farnesyltransferase</fullName>
        <ecNumber evidence="9">2.5.1.141</ecNumber>
    </recommendedName>
    <alternativeName>
        <fullName evidence="9">Heme B farnesyltransferase</fullName>
    </alternativeName>
    <alternativeName>
        <fullName evidence="9">Heme O synthase</fullName>
    </alternativeName>
</protein>
<sequence>MPKEGVCRGGRILNKAETPSSQMVSTTVLSKKKSTHFIEDFKALIKIGIVNSNLITVIAGFWLALHYTNGTFLANLDVFILTISGSALVIAGGGILNNWYDVDIDPLMTRTKNRPTVTGSISLNTTLLLGLLSTLFGLILLSLTTIQAALFAFVGWFVYVVLYTMWSKRRYTLNTAIGSFSGAAPPLIGWAAIEPHFHIVPLMLFLIMFIWQTPHFLALAMKKTKEYKAAGVPMLPVVHGFEITKRQIVIYIACLLPLPFYLASLGTTFMVIATLLNVGWLFIGISGFFMKNDLKWANLIFIYSLNYLTVLFLMMVVVTIKTPFS</sequence>
<keyword evidence="5 9" id="KW-1133">Transmembrane helix</keyword>
<dbReference type="PROSITE" id="PS00943">
    <property type="entry name" value="UBIA"/>
    <property type="match status" value="1"/>
</dbReference>
<keyword evidence="4 9" id="KW-0812">Transmembrane</keyword>
<feature type="transmembrane region" description="Helical" evidence="9">
    <location>
        <begin position="121"/>
        <end position="140"/>
    </location>
</feature>
<evidence type="ECO:0000313" key="10">
    <source>
        <dbReference type="EMBL" id="MBD1224435.1"/>
    </source>
</evidence>
<evidence type="ECO:0000256" key="9">
    <source>
        <dbReference type="HAMAP-Rule" id="MF_00154"/>
    </source>
</evidence>
<name>A0ABR7VT17_VIRHA</name>
<dbReference type="Gene3D" id="1.10.357.140">
    <property type="entry name" value="UbiA prenyltransferase"/>
    <property type="match status" value="1"/>
</dbReference>
<feature type="transmembrane region" description="Helical" evidence="9">
    <location>
        <begin position="296"/>
        <end position="320"/>
    </location>
</feature>
<comment type="subunit">
    <text evidence="9">Interacts with CtaA.</text>
</comment>
<comment type="catalytic activity">
    <reaction evidence="8 9">
        <text>heme b + (2E,6E)-farnesyl diphosphate + H2O = Fe(II)-heme o + diphosphate</text>
        <dbReference type="Rhea" id="RHEA:28070"/>
        <dbReference type="ChEBI" id="CHEBI:15377"/>
        <dbReference type="ChEBI" id="CHEBI:33019"/>
        <dbReference type="ChEBI" id="CHEBI:60344"/>
        <dbReference type="ChEBI" id="CHEBI:60530"/>
        <dbReference type="ChEBI" id="CHEBI:175763"/>
        <dbReference type="EC" id="2.5.1.141"/>
    </reaction>
</comment>
<dbReference type="HAMAP" id="MF_00154">
    <property type="entry name" value="CyoE_CtaB"/>
    <property type="match status" value="1"/>
</dbReference>
<feature type="transmembrane region" description="Helical" evidence="9">
    <location>
        <begin position="248"/>
        <end position="263"/>
    </location>
</feature>
<dbReference type="EMBL" id="JACWEZ010000017">
    <property type="protein sequence ID" value="MBD1224435.1"/>
    <property type="molecule type" value="Genomic_DNA"/>
</dbReference>
<proteinExistence type="inferred from homology"/>
<keyword evidence="7 9" id="KW-0472">Membrane</keyword>
<dbReference type="CDD" id="cd13957">
    <property type="entry name" value="PT_UbiA_Cox10"/>
    <property type="match status" value="1"/>
</dbReference>
<dbReference type="Proteomes" id="UP000621631">
    <property type="component" value="Unassembled WGS sequence"/>
</dbReference>
<evidence type="ECO:0000256" key="4">
    <source>
        <dbReference type="ARBA" id="ARBA00022692"/>
    </source>
</evidence>
<comment type="function">
    <text evidence="9">Converts heme B (protoheme IX) to heme O by substitution of the vinyl group on carbon 2 of heme B porphyrin ring with a hydroxyethyl farnesyl side group.</text>
</comment>
<keyword evidence="6 9" id="KW-0350">Heme biosynthesis</keyword>
<feature type="transmembrane region" description="Helical" evidence="9">
    <location>
        <begin position="43"/>
        <end position="67"/>
    </location>
</feature>
<evidence type="ECO:0000256" key="6">
    <source>
        <dbReference type="ARBA" id="ARBA00023133"/>
    </source>
</evidence>
<reference evidence="10 11" key="1">
    <citation type="submission" date="2020-09" db="EMBL/GenBank/DDBJ databases">
        <title>Draft Genome Sequences of Oil-Oxidizing Bacteria Halomonas titanicae, Marinobacter lutaoensis, and Virgibacillus halodenitrificans Isolated from Highly Saline Environments.</title>
        <authorList>
            <person name="Grouzdev D.S."/>
            <person name="Sokolova D.S."/>
            <person name="Semenova E.M."/>
            <person name="Borzenkov I.A."/>
            <person name="Bidzhieva S.K."/>
            <person name="Poltaraus A.B."/>
            <person name="Nazina T.N."/>
        </authorList>
    </citation>
    <scope>NUCLEOTIDE SEQUENCE [LARGE SCALE GENOMIC DNA]</scope>
    <source>
        <strain evidence="10 11">VKM B-3472D</strain>
    </source>
</reference>